<evidence type="ECO:0000313" key="3">
    <source>
        <dbReference type="Proteomes" id="UP000288805"/>
    </source>
</evidence>
<feature type="compositionally biased region" description="Basic and acidic residues" evidence="1">
    <location>
        <begin position="41"/>
        <end position="63"/>
    </location>
</feature>
<dbReference type="PANTHER" id="PTHR33240:SF15">
    <property type="entry name" value="GAG-PRO-LIKE PROTEIN"/>
    <property type="match status" value="1"/>
</dbReference>
<evidence type="ECO:0000313" key="2">
    <source>
        <dbReference type="EMBL" id="RVX00569.1"/>
    </source>
</evidence>
<protein>
    <submittedName>
        <fullName evidence="2">Uncharacterized protein</fullName>
    </submittedName>
</protein>
<proteinExistence type="predicted"/>
<organism evidence="2 3">
    <name type="scientific">Vitis vinifera</name>
    <name type="common">Grape</name>
    <dbReference type="NCBI Taxonomy" id="29760"/>
    <lineage>
        <taxon>Eukaryota</taxon>
        <taxon>Viridiplantae</taxon>
        <taxon>Streptophyta</taxon>
        <taxon>Embryophyta</taxon>
        <taxon>Tracheophyta</taxon>
        <taxon>Spermatophyta</taxon>
        <taxon>Magnoliopsida</taxon>
        <taxon>eudicotyledons</taxon>
        <taxon>Gunneridae</taxon>
        <taxon>Pentapetalae</taxon>
        <taxon>rosids</taxon>
        <taxon>Vitales</taxon>
        <taxon>Vitaceae</taxon>
        <taxon>Viteae</taxon>
        <taxon>Vitis</taxon>
    </lineage>
</organism>
<reference evidence="2 3" key="1">
    <citation type="journal article" date="2018" name="PLoS Genet.">
        <title>Population sequencing reveals clonal diversity and ancestral inbreeding in the grapevine cultivar Chardonnay.</title>
        <authorList>
            <person name="Roach M.J."/>
            <person name="Johnson D.L."/>
            <person name="Bohlmann J."/>
            <person name="van Vuuren H.J."/>
            <person name="Jones S.J."/>
            <person name="Pretorius I.S."/>
            <person name="Schmidt S.A."/>
            <person name="Borneman A.R."/>
        </authorList>
    </citation>
    <scope>NUCLEOTIDE SEQUENCE [LARGE SCALE GENOMIC DNA]</scope>
    <source>
        <strain evidence="3">cv. Chardonnay</strain>
        <tissue evidence="2">Leaf</tissue>
    </source>
</reference>
<feature type="region of interest" description="Disordered" evidence="1">
    <location>
        <begin position="41"/>
        <end position="67"/>
    </location>
</feature>
<dbReference type="InterPro" id="IPR021109">
    <property type="entry name" value="Peptidase_aspartic_dom_sf"/>
</dbReference>
<sequence>MSRGQDRQQQSNQASLTPLNISYEKLFPMIRELSEFRWPEPIKMDPTKRDGNRKCANHKEHGHTTKQSRNLATTILTTLAAPKAIINYIHGRSIDDKYNSKWKRQRLLRVTSIRERVSSIQPELVDRGMRPIDGVITFPLVDPNPVLQPHQDVLILTLGINDFDVRRILVDPGSSADLLRMSAFKQMGFTPSALENPRRILLEFNGASTISLGNIVLPIQAGPIILNVQFSMVEDLSPFNAIMGCTWLGMATGGFGMGHPYHIAVPNPGRGGMGHSHPH</sequence>
<dbReference type="CDD" id="cd00303">
    <property type="entry name" value="retropepsin_like"/>
    <property type="match status" value="1"/>
</dbReference>
<gene>
    <name evidence="2" type="ORF">CK203_036955</name>
</gene>
<accession>A0A438IUZ5</accession>
<dbReference type="PANTHER" id="PTHR33240">
    <property type="entry name" value="OS08G0508500 PROTEIN"/>
    <property type="match status" value="1"/>
</dbReference>
<name>A0A438IUZ5_VITVI</name>
<dbReference type="EMBL" id="QGNW01000081">
    <property type="protein sequence ID" value="RVX00569.1"/>
    <property type="molecule type" value="Genomic_DNA"/>
</dbReference>
<dbReference type="Gene3D" id="2.40.70.10">
    <property type="entry name" value="Acid Proteases"/>
    <property type="match status" value="1"/>
</dbReference>
<dbReference type="Proteomes" id="UP000288805">
    <property type="component" value="Unassembled WGS sequence"/>
</dbReference>
<comment type="caution">
    <text evidence="2">The sequence shown here is derived from an EMBL/GenBank/DDBJ whole genome shotgun (WGS) entry which is preliminary data.</text>
</comment>
<dbReference type="AlphaFoldDB" id="A0A438IUZ5"/>
<evidence type="ECO:0000256" key="1">
    <source>
        <dbReference type="SAM" id="MobiDB-lite"/>
    </source>
</evidence>